<dbReference type="AlphaFoldDB" id="A0A6M8EV78"/>
<dbReference type="RefSeq" id="WP_172126029.1">
    <property type="nucleotide sequence ID" value="NZ_CP042652.1"/>
</dbReference>
<reference evidence="1 2" key="1">
    <citation type="submission" date="2019-08" db="EMBL/GenBank/DDBJ databases">
        <title>Complete genome sequence of Arcobacter acticola.</title>
        <authorList>
            <person name="Miller W."/>
        </authorList>
    </citation>
    <scope>NUCLEOTIDE SEQUENCE [LARGE SCALE GENOMIC DNA]</scope>
    <source>
        <strain evidence="1 2">KCTC 52212</strain>
    </source>
</reference>
<organism evidence="1 2">
    <name type="scientific">Arcobacter acticola</name>
    <dbReference type="NCBI Taxonomy" id="1849015"/>
    <lineage>
        <taxon>Bacteria</taxon>
        <taxon>Pseudomonadati</taxon>
        <taxon>Campylobacterota</taxon>
        <taxon>Epsilonproteobacteria</taxon>
        <taxon>Campylobacterales</taxon>
        <taxon>Arcobacteraceae</taxon>
        <taxon>Arcobacter</taxon>
    </lineage>
</organism>
<evidence type="ECO:0000313" key="1">
    <source>
        <dbReference type="EMBL" id="QKE28455.1"/>
    </source>
</evidence>
<proteinExistence type="predicted"/>
<protein>
    <submittedName>
        <fullName evidence="1">Uncharacterized protein</fullName>
    </submittedName>
</protein>
<dbReference type="EMBL" id="CP042652">
    <property type="protein sequence ID" value="QKE28455.1"/>
    <property type="molecule type" value="Genomic_DNA"/>
</dbReference>
<dbReference type="KEGG" id="paco:AACT_1278"/>
<sequence length="233" mass="27868">MEELFNLTYKQEVEELKEEDDFEAIGDEKYLNHPDMEARLYWAFCRPNGSCEIQIQDIDPLVSIMAFNHSKLNALKRFSLLHKDVIEKENLRVKIKNRTRMLFRALIDDDFSELNKVLDIVPVFLDVAVDQLKNGRKWNDIFADEIEASKFIKKAEIFMDESFKNALYFKLKNYSEFSLEKLKEHLEEMIEKKEMIDNIILDYYKNEGIKYLEKNNLHILQKMLIKKLTEKLK</sequence>
<gene>
    <name evidence="1" type="ORF">AACT_1278</name>
</gene>
<name>A0A6M8EV78_9BACT</name>
<evidence type="ECO:0000313" key="2">
    <source>
        <dbReference type="Proteomes" id="UP000503483"/>
    </source>
</evidence>
<accession>A0A6M8EV78</accession>
<dbReference type="Proteomes" id="UP000503483">
    <property type="component" value="Chromosome"/>
</dbReference>
<keyword evidence="2" id="KW-1185">Reference proteome</keyword>